<sequence length="210" mass="23192">MTDTPRAYNLRQAHLSDLPAVYSICLKTANSGLDGTDIEDDPDAPGHLYVGPYVALEPEHAVVLDGASGVVGYAVGALDTVSFYHRMERDWLPVLRGRIRHPGTDEALWQGSDRRRSQIHQRRTAPAALLERYPSHVHINLLSEARGGGWGRMALETVMQRLEDAGSPGVHLGVGRTNEKAQAFYRALGLQEYPLAEEADTVIMVKRFLP</sequence>
<dbReference type="InterPro" id="IPR051822">
    <property type="entry name" value="Glycosyl_Hydrolase_84"/>
</dbReference>
<evidence type="ECO:0000259" key="1">
    <source>
        <dbReference type="PROSITE" id="PS51186"/>
    </source>
</evidence>
<dbReference type="RefSeq" id="WP_266349510.1">
    <property type="nucleotide sequence ID" value="NZ_JAPKNG010000004.1"/>
</dbReference>
<proteinExistence type="predicted"/>
<dbReference type="InterPro" id="IPR016181">
    <property type="entry name" value="Acyl_CoA_acyltransferase"/>
</dbReference>
<feature type="domain" description="N-acetyltransferase" evidence="1">
    <location>
        <begin position="70"/>
        <end position="209"/>
    </location>
</feature>
<dbReference type="PANTHER" id="PTHR13170:SF16">
    <property type="entry name" value="PROTEIN O-GLCNACASE"/>
    <property type="match status" value="1"/>
</dbReference>
<keyword evidence="3" id="KW-1185">Reference proteome</keyword>
<name>A0ABU0H8H0_9HYPH</name>
<dbReference type="Pfam" id="PF00583">
    <property type="entry name" value="Acetyltransf_1"/>
    <property type="match status" value="1"/>
</dbReference>
<reference evidence="2 3" key="1">
    <citation type="submission" date="2023-07" db="EMBL/GenBank/DDBJ databases">
        <title>Genomic Encyclopedia of Type Strains, Phase IV (KMG-IV): sequencing the most valuable type-strain genomes for metagenomic binning, comparative biology and taxonomic classification.</title>
        <authorList>
            <person name="Goeker M."/>
        </authorList>
    </citation>
    <scope>NUCLEOTIDE SEQUENCE [LARGE SCALE GENOMIC DNA]</scope>
    <source>
        <strain evidence="2 3">B6-8</strain>
    </source>
</reference>
<dbReference type="EMBL" id="JAUSVO010000004">
    <property type="protein sequence ID" value="MDQ0438602.1"/>
    <property type="molecule type" value="Genomic_DNA"/>
</dbReference>
<comment type="caution">
    <text evidence="2">The sequence shown here is derived from an EMBL/GenBank/DDBJ whole genome shotgun (WGS) entry which is preliminary data.</text>
</comment>
<dbReference type="Proteomes" id="UP001241603">
    <property type="component" value="Unassembled WGS sequence"/>
</dbReference>
<accession>A0ABU0H8H0</accession>
<dbReference type="PROSITE" id="PS51186">
    <property type="entry name" value="GNAT"/>
    <property type="match status" value="1"/>
</dbReference>
<protein>
    <submittedName>
        <fullName evidence="2">Ribosomal protein S18 acetylase RimI-like enzyme</fullName>
    </submittedName>
</protein>
<dbReference type="Gene3D" id="3.40.630.30">
    <property type="match status" value="1"/>
</dbReference>
<gene>
    <name evidence="2" type="ORF">QO014_002997</name>
</gene>
<dbReference type="InterPro" id="IPR000182">
    <property type="entry name" value="GNAT_dom"/>
</dbReference>
<evidence type="ECO:0000313" key="3">
    <source>
        <dbReference type="Proteomes" id="UP001241603"/>
    </source>
</evidence>
<dbReference type="PANTHER" id="PTHR13170">
    <property type="entry name" value="O-GLCNACASE"/>
    <property type="match status" value="1"/>
</dbReference>
<dbReference type="SUPFAM" id="SSF55729">
    <property type="entry name" value="Acyl-CoA N-acyltransferases (Nat)"/>
    <property type="match status" value="1"/>
</dbReference>
<organism evidence="2 3">
    <name type="scientific">Kaistia dalseonensis</name>
    <dbReference type="NCBI Taxonomy" id="410840"/>
    <lineage>
        <taxon>Bacteria</taxon>
        <taxon>Pseudomonadati</taxon>
        <taxon>Pseudomonadota</taxon>
        <taxon>Alphaproteobacteria</taxon>
        <taxon>Hyphomicrobiales</taxon>
        <taxon>Kaistiaceae</taxon>
        <taxon>Kaistia</taxon>
    </lineage>
</organism>
<evidence type="ECO:0000313" key="2">
    <source>
        <dbReference type="EMBL" id="MDQ0438602.1"/>
    </source>
</evidence>